<dbReference type="EMBL" id="JAEEFW010000001">
    <property type="protein sequence ID" value="MBU4631514.1"/>
    <property type="molecule type" value="Genomic_DNA"/>
</dbReference>
<proteinExistence type="predicted"/>
<dbReference type="Proteomes" id="UP000787568">
    <property type="component" value="Unassembled WGS sequence"/>
</dbReference>
<sequence>MNAVMIDKLVKNLGRTYPEMIASGMHLPGGPPTGIFEDSDTLSMAPESGLEMGFWASNLRFEIFFISLLESFEGASTYAGGLPYKLETRMSQQWVRSRFGEPFASRAPFKMPIRGMTGGSDTYRISSMPKETQVVFKYNAEMEVEDVVFELNERSRA</sequence>
<dbReference type="InterPro" id="IPR045657">
    <property type="entry name" value="DUF6392"/>
</dbReference>
<name>A0AAJ0ZFC9_9PSED</name>
<accession>A0AAJ0ZFC9</accession>
<dbReference type="RefSeq" id="WP_216310237.1">
    <property type="nucleotide sequence ID" value="NZ_JAEEFW010000001.1"/>
</dbReference>
<comment type="caution">
    <text evidence="1">The sequence shown here is derived from an EMBL/GenBank/DDBJ whole genome shotgun (WGS) entry which is preliminary data.</text>
</comment>
<dbReference type="AlphaFoldDB" id="A0AAJ0ZFC9"/>
<gene>
    <name evidence="1" type="ORF">I8747_01680</name>
</gene>
<protein>
    <submittedName>
        <fullName evidence="1">Pyocin immunity protein</fullName>
    </submittedName>
</protein>
<dbReference type="Pfam" id="PF19929">
    <property type="entry name" value="DUF6392"/>
    <property type="match status" value="1"/>
</dbReference>
<evidence type="ECO:0000313" key="1">
    <source>
        <dbReference type="EMBL" id="MBU4631514.1"/>
    </source>
</evidence>
<organism evidence="1 2">
    <name type="scientific">Pseudomonas chlororaphis subsp. aurantiaca</name>
    <dbReference type="NCBI Taxonomy" id="86192"/>
    <lineage>
        <taxon>Bacteria</taxon>
        <taxon>Pseudomonadati</taxon>
        <taxon>Pseudomonadota</taxon>
        <taxon>Gammaproteobacteria</taxon>
        <taxon>Pseudomonadales</taxon>
        <taxon>Pseudomonadaceae</taxon>
        <taxon>Pseudomonas</taxon>
    </lineage>
</organism>
<reference evidence="1" key="1">
    <citation type="submission" date="2020-12" db="EMBL/GenBank/DDBJ databases">
        <title>Generalized mutagenesis with transposon Tn5. A laboratory procedure for the identification of genes responsible for a bacterial phenotype and its regulation, illustrated with phenazine production in Pseudomonas chlororaphis.</title>
        <authorList>
            <person name="Muzio F."/>
            <person name="Sobrero P."/>
            <person name="Agaras B."/>
            <person name="Valverde C."/>
        </authorList>
    </citation>
    <scope>NUCLEOTIDE SEQUENCE</scope>
    <source>
        <strain evidence="1">SMMP3</strain>
    </source>
</reference>
<evidence type="ECO:0000313" key="2">
    <source>
        <dbReference type="Proteomes" id="UP000787568"/>
    </source>
</evidence>